<dbReference type="EMBL" id="BARW01009206">
    <property type="protein sequence ID" value="GAI77527.1"/>
    <property type="molecule type" value="Genomic_DNA"/>
</dbReference>
<proteinExistence type="predicted"/>
<reference evidence="2" key="1">
    <citation type="journal article" date="2014" name="Front. Microbiol.">
        <title>High frequency of phylogenetically diverse reductive dehalogenase-homologous genes in deep subseafloor sedimentary metagenomes.</title>
        <authorList>
            <person name="Kawai M."/>
            <person name="Futagami T."/>
            <person name="Toyoda A."/>
            <person name="Takaki Y."/>
            <person name="Nishi S."/>
            <person name="Hori S."/>
            <person name="Arai W."/>
            <person name="Tsubouchi T."/>
            <person name="Morono Y."/>
            <person name="Uchiyama I."/>
            <person name="Ito T."/>
            <person name="Fujiyama A."/>
            <person name="Inagaki F."/>
            <person name="Takami H."/>
        </authorList>
    </citation>
    <scope>NUCLEOTIDE SEQUENCE</scope>
    <source>
        <strain evidence="2">Expedition CK06-06</strain>
    </source>
</reference>
<gene>
    <name evidence="2" type="ORF">S12H4_18601</name>
</gene>
<dbReference type="Pfam" id="PF12706">
    <property type="entry name" value="Lactamase_B_2"/>
    <property type="match status" value="1"/>
</dbReference>
<accession>X1R9X4</accession>
<dbReference type="AlphaFoldDB" id="X1R9X4"/>
<dbReference type="PANTHER" id="PTHR46018:SF4">
    <property type="entry name" value="METALLO-HYDROLASE YHFI-RELATED"/>
    <property type="match status" value="1"/>
</dbReference>
<organism evidence="2">
    <name type="scientific">marine sediment metagenome</name>
    <dbReference type="NCBI Taxonomy" id="412755"/>
    <lineage>
        <taxon>unclassified sequences</taxon>
        <taxon>metagenomes</taxon>
        <taxon>ecological metagenomes</taxon>
    </lineage>
</organism>
<evidence type="ECO:0000313" key="2">
    <source>
        <dbReference type="EMBL" id="GAI77527.1"/>
    </source>
</evidence>
<dbReference type="GO" id="GO:0042781">
    <property type="term" value="F:3'-tRNA processing endoribonuclease activity"/>
    <property type="evidence" value="ECO:0007669"/>
    <property type="project" value="TreeGrafter"/>
</dbReference>
<feature type="non-terminal residue" evidence="2">
    <location>
        <position position="1"/>
    </location>
</feature>
<feature type="domain" description="Metallo-beta-lactamase" evidence="1">
    <location>
        <begin position="2"/>
        <end position="175"/>
    </location>
</feature>
<dbReference type="SUPFAM" id="SSF56281">
    <property type="entry name" value="Metallo-hydrolase/oxidoreductase"/>
    <property type="match status" value="1"/>
</dbReference>
<dbReference type="InterPro" id="IPR001279">
    <property type="entry name" value="Metallo-B-lactamas"/>
</dbReference>
<dbReference type="PANTHER" id="PTHR46018">
    <property type="entry name" value="ZINC PHOSPHODIESTERASE ELAC PROTEIN 1"/>
    <property type="match status" value="1"/>
</dbReference>
<dbReference type="Gene3D" id="3.60.15.10">
    <property type="entry name" value="Ribonuclease Z/Hydroxyacylglutathione hydrolase-like"/>
    <property type="match status" value="1"/>
</dbReference>
<evidence type="ECO:0000259" key="1">
    <source>
        <dbReference type="Pfam" id="PF12706"/>
    </source>
</evidence>
<dbReference type="InterPro" id="IPR036866">
    <property type="entry name" value="RibonucZ/Hydroxyglut_hydro"/>
</dbReference>
<sequence length="207" mass="23332">RDINGIFISHLHADHVSDIYTLRYAIYTAQRDGYMKPPLPIYMPKSPKKTFKFIKDAIKKEFAITEISESLNLKLDGMTVSFKKTDHPLDTYAMRFECPAIKTGKGSLNKTVVYTADTGYFDGLVSFSRNADILIADATLQSPDMELENLGHMTAEQAGQLAKEADANKLILTHIWPEYDKNTSMGEAKKFFQKSVEIAKRGLEITL</sequence>
<protein>
    <recommendedName>
        <fullName evidence="1">Metallo-beta-lactamase domain-containing protein</fullName>
    </recommendedName>
</protein>
<name>X1R9X4_9ZZZZ</name>
<comment type="caution">
    <text evidence="2">The sequence shown here is derived from an EMBL/GenBank/DDBJ whole genome shotgun (WGS) entry which is preliminary data.</text>
</comment>